<protein>
    <recommendedName>
        <fullName evidence="11 12">Replicative DNA helicase</fullName>
        <ecNumber evidence="11 12">5.6.2.3</ecNumber>
    </recommendedName>
</protein>
<dbReference type="GO" id="GO:0043139">
    <property type="term" value="F:5'-3' DNA helicase activity"/>
    <property type="evidence" value="ECO:0007669"/>
    <property type="project" value="UniProtKB-EC"/>
</dbReference>
<dbReference type="SUPFAM" id="SSF52540">
    <property type="entry name" value="P-loop containing nucleoside triphosphate hydrolases"/>
    <property type="match status" value="1"/>
</dbReference>
<name>A0A3Q9FKY1_9BACT</name>
<dbReference type="EC" id="5.6.2.3" evidence="11 12"/>
<dbReference type="NCBIfam" id="NF004384">
    <property type="entry name" value="PRK05748.1"/>
    <property type="match status" value="1"/>
</dbReference>
<dbReference type="GO" id="GO:0005524">
    <property type="term" value="F:ATP binding"/>
    <property type="evidence" value="ECO:0007669"/>
    <property type="project" value="UniProtKB-UniRule"/>
</dbReference>
<dbReference type="Gene3D" id="1.10.860.10">
    <property type="entry name" value="DNAb Helicase, Chain A"/>
    <property type="match status" value="1"/>
</dbReference>
<feature type="coiled-coil region" evidence="13">
    <location>
        <begin position="268"/>
        <end position="295"/>
    </location>
</feature>
<dbReference type="GO" id="GO:1990077">
    <property type="term" value="C:primosome complex"/>
    <property type="evidence" value="ECO:0007669"/>
    <property type="project" value="UniProtKB-UniRule"/>
</dbReference>
<comment type="function">
    <text evidence="12">The main replicative DNA helicase, it participates in initiation and elongation during chromosome replication. Travels ahead of the DNA replisome, separating dsDNA into templates for DNA synthesis. A processive ATP-dependent 5'-3' DNA helicase it has DNA-dependent ATPase activity.</text>
</comment>
<dbReference type="PANTHER" id="PTHR30153">
    <property type="entry name" value="REPLICATIVE DNA HELICASE DNAB"/>
    <property type="match status" value="1"/>
</dbReference>
<dbReference type="GO" id="GO:0005829">
    <property type="term" value="C:cytosol"/>
    <property type="evidence" value="ECO:0007669"/>
    <property type="project" value="TreeGrafter"/>
</dbReference>
<feature type="compositionally biased region" description="Pro residues" evidence="14">
    <location>
        <begin position="552"/>
        <end position="562"/>
    </location>
</feature>
<dbReference type="Proteomes" id="UP000267268">
    <property type="component" value="Chromosome 1"/>
</dbReference>
<keyword evidence="3 12" id="KW-0235">DNA replication</keyword>
<dbReference type="PANTHER" id="PTHR30153:SF2">
    <property type="entry name" value="REPLICATIVE DNA HELICASE"/>
    <property type="match status" value="1"/>
</dbReference>
<dbReference type="InterPro" id="IPR036185">
    <property type="entry name" value="DNA_heli_DnaB-like_N_sf"/>
</dbReference>
<comment type="similarity">
    <text evidence="1 12">Belongs to the helicase family. DnaB subfamily.</text>
</comment>
<dbReference type="Gene3D" id="3.40.50.300">
    <property type="entry name" value="P-loop containing nucleotide triphosphate hydrolases"/>
    <property type="match status" value="1"/>
</dbReference>
<dbReference type="RefSeq" id="WP_126613250.1">
    <property type="nucleotide sequence ID" value="NZ_CP034562.1"/>
</dbReference>
<keyword evidence="5 12" id="KW-0378">Hydrolase</keyword>
<keyword evidence="7 12" id="KW-0067">ATP-binding</keyword>
<evidence type="ECO:0000256" key="7">
    <source>
        <dbReference type="ARBA" id="ARBA00022840"/>
    </source>
</evidence>
<evidence type="ECO:0000256" key="1">
    <source>
        <dbReference type="ARBA" id="ARBA00008428"/>
    </source>
</evidence>
<dbReference type="KEGG" id="fll:EI427_07445"/>
<dbReference type="SUPFAM" id="SSF48024">
    <property type="entry name" value="N-terminal domain of DnaB helicase"/>
    <property type="match status" value="1"/>
</dbReference>
<evidence type="ECO:0000313" key="17">
    <source>
        <dbReference type="Proteomes" id="UP000267268"/>
    </source>
</evidence>
<dbReference type="InterPro" id="IPR007692">
    <property type="entry name" value="DNA_helicase_DnaB"/>
</dbReference>
<dbReference type="InterPro" id="IPR007694">
    <property type="entry name" value="DNA_helicase_DnaB-like_C"/>
</dbReference>
<dbReference type="InterPro" id="IPR027417">
    <property type="entry name" value="P-loop_NTPase"/>
</dbReference>
<dbReference type="GO" id="GO:0042802">
    <property type="term" value="F:identical protein binding"/>
    <property type="evidence" value="ECO:0007669"/>
    <property type="project" value="UniProtKB-ARBA"/>
</dbReference>
<accession>A0A3Q9FKY1</accession>
<gene>
    <name evidence="16" type="primary">dnaB</name>
    <name evidence="16" type="ORF">EI427_07445</name>
</gene>
<dbReference type="Pfam" id="PF03796">
    <property type="entry name" value="DnaB_C"/>
    <property type="match status" value="1"/>
</dbReference>
<dbReference type="Pfam" id="PF00772">
    <property type="entry name" value="DnaB"/>
    <property type="match status" value="1"/>
</dbReference>
<feature type="domain" description="SF4 helicase" evidence="15">
    <location>
        <begin position="203"/>
        <end position="476"/>
    </location>
</feature>
<dbReference type="InterPro" id="IPR016136">
    <property type="entry name" value="DNA_helicase_N/primase_C"/>
</dbReference>
<feature type="region of interest" description="Disordered" evidence="14">
    <location>
        <begin position="497"/>
        <end position="562"/>
    </location>
</feature>
<sequence length="562" mass="62378">MDKSNSSRSSLIQSAYSQNTPEALGLDLVNAKKRPCDHNLERVTLGALILEKEALNEVIEVLKTETFDREAHQYIYNAIVGIFNRSEPVDAMTIVTELRKSGELEKVGGVGYIAKLTQNVTSSANVLHYARILQEYAIKRKLINVSNEIQLKAYDDTTDVFDLLDKMETSLFEVSEENVRKNYMGMNEVVKEVFHELEELRDNDNDFTGVPSGFTNLDRVTSGWQPSDLIIIAARPAMGKTAFILSACRNASVGFGKPTAIFSLEMSAAQLVKRLVSAEAELESEKLKKGNLTEQEWRKLVDKTGQLSSAPIYIDDTPALTVLELRAKCRRLKAQHDIQMIVIDYLQLMSGGDSKSKGNREQEIAFISRSLKQIAKELNVPVIALSQLSRAVETRGGDKRPQLSDLRESGSIEQDADMVMFLYRPEYYGLDEDEEGNSTKGMGEVIISKNRSGGLENVRLRFIGQFTKFTDWDEGSFMGHDDMMSGMDMGGGFAGVPPQPIGMPPSGEVGFDQGNAISMPPDFDLPPTDNQGQDDGQEYQTLPSKLNRDDNPPPPPPSDPPF</sequence>
<evidence type="ECO:0000256" key="3">
    <source>
        <dbReference type="ARBA" id="ARBA00022705"/>
    </source>
</evidence>
<evidence type="ECO:0000256" key="6">
    <source>
        <dbReference type="ARBA" id="ARBA00022806"/>
    </source>
</evidence>
<evidence type="ECO:0000259" key="15">
    <source>
        <dbReference type="PROSITE" id="PS51199"/>
    </source>
</evidence>
<evidence type="ECO:0000256" key="4">
    <source>
        <dbReference type="ARBA" id="ARBA00022741"/>
    </source>
</evidence>
<evidence type="ECO:0000256" key="11">
    <source>
        <dbReference type="NCBIfam" id="TIGR00665"/>
    </source>
</evidence>
<dbReference type="OrthoDB" id="9773982at2"/>
<dbReference type="InterPro" id="IPR007693">
    <property type="entry name" value="DNA_helicase_DnaB-like_N"/>
</dbReference>
<dbReference type="NCBIfam" id="TIGR00665">
    <property type="entry name" value="DnaB"/>
    <property type="match status" value="1"/>
</dbReference>
<dbReference type="GO" id="GO:0003677">
    <property type="term" value="F:DNA binding"/>
    <property type="evidence" value="ECO:0007669"/>
    <property type="project" value="UniProtKB-UniRule"/>
</dbReference>
<evidence type="ECO:0000256" key="13">
    <source>
        <dbReference type="SAM" id="Coils"/>
    </source>
</evidence>
<evidence type="ECO:0000256" key="9">
    <source>
        <dbReference type="ARBA" id="ARBA00023235"/>
    </source>
</evidence>
<dbReference type="EMBL" id="CP034562">
    <property type="protein sequence ID" value="AZQ62080.1"/>
    <property type="molecule type" value="Genomic_DNA"/>
</dbReference>
<reference evidence="16 17" key="1">
    <citation type="submission" date="2018-12" db="EMBL/GenBank/DDBJ databases">
        <title>Flammeovirga pectinis sp. nov., isolated from the gut of the Korean scallop, Patinopecten yessoensis.</title>
        <authorList>
            <person name="Bae J.-W."/>
            <person name="Jeong Y.-S."/>
            <person name="Kang W."/>
        </authorList>
    </citation>
    <scope>NUCLEOTIDE SEQUENCE [LARGE SCALE GENOMIC DNA]</scope>
    <source>
        <strain evidence="16 17">L12M1</strain>
    </source>
</reference>
<keyword evidence="9" id="KW-0413">Isomerase</keyword>
<evidence type="ECO:0000256" key="14">
    <source>
        <dbReference type="SAM" id="MobiDB-lite"/>
    </source>
</evidence>
<evidence type="ECO:0000313" key="16">
    <source>
        <dbReference type="EMBL" id="AZQ62080.1"/>
    </source>
</evidence>
<keyword evidence="13" id="KW-0175">Coiled coil</keyword>
<dbReference type="PROSITE" id="PS51199">
    <property type="entry name" value="SF4_HELICASE"/>
    <property type="match status" value="1"/>
</dbReference>
<keyword evidence="6 12" id="KW-0347">Helicase</keyword>
<dbReference type="FunFam" id="3.40.50.300:FF:000076">
    <property type="entry name" value="Replicative DNA helicase"/>
    <property type="match status" value="1"/>
</dbReference>
<evidence type="ECO:0000256" key="8">
    <source>
        <dbReference type="ARBA" id="ARBA00023125"/>
    </source>
</evidence>
<keyword evidence="17" id="KW-1185">Reference proteome</keyword>
<keyword evidence="2 12" id="KW-0639">Primosome</keyword>
<proteinExistence type="inferred from homology"/>
<dbReference type="GO" id="GO:0016887">
    <property type="term" value="F:ATP hydrolysis activity"/>
    <property type="evidence" value="ECO:0007669"/>
    <property type="project" value="RHEA"/>
</dbReference>
<feature type="compositionally biased region" description="Polar residues" evidence="14">
    <location>
        <begin position="528"/>
        <end position="544"/>
    </location>
</feature>
<dbReference type="CDD" id="cd00984">
    <property type="entry name" value="DnaB_C"/>
    <property type="match status" value="1"/>
</dbReference>
<organism evidence="16 17">
    <name type="scientific">Flammeovirga pectinis</name>
    <dbReference type="NCBI Taxonomy" id="2494373"/>
    <lineage>
        <taxon>Bacteria</taxon>
        <taxon>Pseudomonadati</taxon>
        <taxon>Bacteroidota</taxon>
        <taxon>Cytophagia</taxon>
        <taxon>Cytophagales</taxon>
        <taxon>Flammeovirgaceae</taxon>
        <taxon>Flammeovirga</taxon>
    </lineage>
</organism>
<keyword evidence="8 12" id="KW-0238">DNA-binding</keyword>
<comment type="catalytic activity">
    <reaction evidence="10 12">
        <text>ATP + H2O = ADP + phosphate + H(+)</text>
        <dbReference type="Rhea" id="RHEA:13065"/>
        <dbReference type="ChEBI" id="CHEBI:15377"/>
        <dbReference type="ChEBI" id="CHEBI:15378"/>
        <dbReference type="ChEBI" id="CHEBI:30616"/>
        <dbReference type="ChEBI" id="CHEBI:43474"/>
        <dbReference type="ChEBI" id="CHEBI:456216"/>
        <dbReference type="EC" id="5.6.2.3"/>
    </reaction>
</comment>
<evidence type="ECO:0000256" key="10">
    <source>
        <dbReference type="ARBA" id="ARBA00048954"/>
    </source>
</evidence>
<evidence type="ECO:0000256" key="2">
    <source>
        <dbReference type="ARBA" id="ARBA00022515"/>
    </source>
</evidence>
<evidence type="ECO:0000256" key="5">
    <source>
        <dbReference type="ARBA" id="ARBA00022801"/>
    </source>
</evidence>
<evidence type="ECO:0000256" key="12">
    <source>
        <dbReference type="RuleBase" id="RU362085"/>
    </source>
</evidence>
<dbReference type="AlphaFoldDB" id="A0A3Q9FKY1"/>
<keyword evidence="4 12" id="KW-0547">Nucleotide-binding</keyword>
<dbReference type="GO" id="GO:0006269">
    <property type="term" value="P:DNA replication, synthesis of primer"/>
    <property type="evidence" value="ECO:0007669"/>
    <property type="project" value="UniProtKB-UniRule"/>
</dbReference>